<protein>
    <submittedName>
        <fullName evidence="2">Uncharacterized protein</fullName>
    </submittedName>
</protein>
<reference evidence="2" key="1">
    <citation type="journal article" date="2021" name="Proc. Natl. Acad. Sci. U.S.A.">
        <title>A Catalog of Tens of Thousands of Viruses from Human Metagenomes Reveals Hidden Associations with Chronic Diseases.</title>
        <authorList>
            <person name="Tisza M.J."/>
            <person name="Buck C.B."/>
        </authorList>
    </citation>
    <scope>NUCLEOTIDE SEQUENCE</scope>
    <source>
        <strain evidence="2">CtlSa24</strain>
    </source>
</reference>
<organism evidence="2">
    <name type="scientific">Siphoviridae sp. ctlSa24</name>
    <dbReference type="NCBI Taxonomy" id="2826447"/>
    <lineage>
        <taxon>Viruses</taxon>
        <taxon>Duplodnaviria</taxon>
        <taxon>Heunggongvirae</taxon>
        <taxon>Uroviricota</taxon>
        <taxon>Caudoviricetes</taxon>
    </lineage>
</organism>
<accession>A0A8S5N4R5</accession>
<keyword evidence="1" id="KW-1133">Transmembrane helix</keyword>
<feature type="transmembrane region" description="Helical" evidence="1">
    <location>
        <begin position="12"/>
        <end position="36"/>
    </location>
</feature>
<keyword evidence="1" id="KW-0472">Membrane</keyword>
<evidence type="ECO:0000256" key="1">
    <source>
        <dbReference type="SAM" id="Phobius"/>
    </source>
</evidence>
<keyword evidence="1" id="KW-0812">Transmembrane</keyword>
<feature type="transmembrane region" description="Helical" evidence="1">
    <location>
        <begin position="42"/>
        <end position="65"/>
    </location>
</feature>
<dbReference type="EMBL" id="BK015053">
    <property type="protein sequence ID" value="DAD89139.1"/>
    <property type="molecule type" value="Genomic_DNA"/>
</dbReference>
<name>A0A8S5N4R5_9CAUD</name>
<proteinExistence type="predicted"/>
<sequence length="71" mass="7795">MDDKKTGLLTYMFVAALSLSMILAIIKILGVPITWYAVMLPLFTHLVIISILMLIGSIAGIVMSIQKNMRG</sequence>
<evidence type="ECO:0000313" key="2">
    <source>
        <dbReference type="EMBL" id="DAD89139.1"/>
    </source>
</evidence>